<feature type="compositionally biased region" description="Basic and acidic residues" evidence="1">
    <location>
        <begin position="244"/>
        <end position="282"/>
    </location>
</feature>
<evidence type="ECO:0000256" key="2">
    <source>
        <dbReference type="SAM" id="Phobius"/>
    </source>
</evidence>
<evidence type="ECO:0000313" key="5">
    <source>
        <dbReference type="Proteomes" id="UP000054561"/>
    </source>
</evidence>
<dbReference type="RefSeq" id="XP_012338384.1">
    <property type="nucleotide sequence ID" value="XM_012482961.1"/>
</dbReference>
<gene>
    <name evidence="4" type="ORF">AK88_05359</name>
</gene>
<keyword evidence="2" id="KW-1133">Transmembrane helix</keyword>
<feature type="transmembrane region" description="Helical" evidence="2">
    <location>
        <begin position="129"/>
        <end position="148"/>
    </location>
</feature>
<keyword evidence="3" id="KW-0732">Signal</keyword>
<evidence type="ECO:0000256" key="3">
    <source>
        <dbReference type="SAM" id="SignalP"/>
    </source>
</evidence>
<feature type="compositionally biased region" description="Basic and acidic residues" evidence="1">
    <location>
        <begin position="206"/>
        <end position="228"/>
    </location>
</feature>
<accession>A0A0D9QDE9</accession>
<evidence type="ECO:0000313" key="4">
    <source>
        <dbReference type="EMBL" id="KJP85004.1"/>
    </source>
</evidence>
<dbReference type="OrthoDB" id="1918685at2759"/>
<dbReference type="GeneID" id="24270673"/>
<keyword evidence="5" id="KW-1185">Reference proteome</keyword>
<reference evidence="4 5" key="1">
    <citation type="submission" date="2014-03" db="EMBL/GenBank/DDBJ databases">
        <title>The Genome Sequence of Plasmodium fragile nilgiri.</title>
        <authorList>
            <consortium name="The Broad Institute Genomics Platform"/>
            <consortium name="The Broad Institute Genome Sequencing Center for Infectious Disease"/>
            <person name="Neafsey D."/>
            <person name="Duraisingh M."/>
            <person name="Young S.K."/>
            <person name="Zeng Q."/>
            <person name="Gargeya S."/>
            <person name="Abouelleil A."/>
            <person name="Alvarado L."/>
            <person name="Chapman S.B."/>
            <person name="Gainer-Dewar J."/>
            <person name="Goldberg J."/>
            <person name="Griggs A."/>
            <person name="Gujja S."/>
            <person name="Hansen M."/>
            <person name="Howarth C."/>
            <person name="Imamovic A."/>
            <person name="Larimer J."/>
            <person name="Pearson M."/>
            <person name="Poon T.W."/>
            <person name="Priest M."/>
            <person name="Roberts A."/>
            <person name="Saif S."/>
            <person name="Shea T."/>
            <person name="Sykes S."/>
            <person name="Wortman J."/>
            <person name="Nusbaum C."/>
            <person name="Birren B."/>
        </authorList>
    </citation>
    <scope>NUCLEOTIDE SEQUENCE [LARGE SCALE GENOMIC DNA]</scope>
    <source>
        <strain evidence="5">nilgiri</strain>
    </source>
</reference>
<organism evidence="4 5">
    <name type="scientific">Plasmodium fragile</name>
    <dbReference type="NCBI Taxonomy" id="5857"/>
    <lineage>
        <taxon>Eukaryota</taxon>
        <taxon>Sar</taxon>
        <taxon>Alveolata</taxon>
        <taxon>Apicomplexa</taxon>
        <taxon>Aconoidasida</taxon>
        <taxon>Haemosporida</taxon>
        <taxon>Plasmodiidae</taxon>
        <taxon>Plasmodium</taxon>
        <taxon>Plasmodium (Plasmodium)</taxon>
    </lineage>
</organism>
<name>A0A0D9QDE9_PLAFR</name>
<feature type="transmembrane region" description="Helical" evidence="2">
    <location>
        <begin position="160"/>
        <end position="181"/>
    </location>
</feature>
<dbReference type="AlphaFoldDB" id="A0A0D9QDE9"/>
<dbReference type="Proteomes" id="UP000054561">
    <property type="component" value="Unassembled WGS sequence"/>
</dbReference>
<feature type="signal peptide" evidence="3">
    <location>
        <begin position="1"/>
        <end position="22"/>
    </location>
</feature>
<feature type="chain" id="PRO_5002343366" evidence="3">
    <location>
        <begin position="23"/>
        <end position="386"/>
    </location>
</feature>
<keyword evidence="2" id="KW-0812">Transmembrane</keyword>
<keyword evidence="2" id="KW-0472">Membrane</keyword>
<feature type="compositionally biased region" description="Basic and acidic residues" evidence="1">
    <location>
        <begin position="298"/>
        <end position="318"/>
    </location>
</feature>
<protein>
    <submittedName>
        <fullName evidence="4">Uncharacterized protein</fullName>
    </submittedName>
</protein>
<feature type="compositionally biased region" description="Basic and acidic residues" evidence="1">
    <location>
        <begin position="346"/>
        <end position="360"/>
    </location>
</feature>
<dbReference type="EMBL" id="KQ001762">
    <property type="protein sequence ID" value="KJP85004.1"/>
    <property type="molecule type" value="Genomic_DNA"/>
</dbReference>
<proteinExistence type="predicted"/>
<sequence>MTFLVKLSISILVLCLWQIADGASTLGTSSGNGTSPYDTVDASTVGTTTVSLSDGTDVGTRGTRNFYDGHATASPAKNTVFDDMRRNFKSKVKVQKPNHVKKSSQDITAGNNCRRGLKTLIRCKMGRKAWTILIVISTVLYAFFMTIIQPFSNEPQTGIILLLSTLGSIHGTALLIASMYLCVLVCFLRSKTAKCLFDKFWKKKEKEEAPTETKNNEGELNNKPEIPGKQHAPKKAGESQKPQVPEKKESSGKLDAPRKPDASNKTEVPQKQETPKKPEVPNKQEASGILEVPNKPETPGKSDVPQKQETPNKPEVSNKTEVPGTTEVPNKPEVRAKAQVPQKPEVLVKPESCGKSEVPKKADVLTKRKAPVKLKLPWSLKLAGKP</sequence>
<evidence type="ECO:0000256" key="1">
    <source>
        <dbReference type="SAM" id="MobiDB-lite"/>
    </source>
</evidence>
<dbReference type="VEuPathDB" id="PlasmoDB:AK88_05359"/>
<feature type="region of interest" description="Disordered" evidence="1">
    <location>
        <begin position="206"/>
        <end position="360"/>
    </location>
</feature>